<comment type="caution">
    <text evidence="1">The sequence shown here is derived from an EMBL/GenBank/DDBJ whole genome shotgun (WGS) entry which is preliminary data.</text>
</comment>
<sequence length="99" mass="10373">MFQPLTPLNATRGNVRPINTFARAGRCAAPAADVQAGFAIKAAAHSRLGLGVTDRSIVKTGIGFRNVRNIGTRHAINIGTLLAPSIVTRLIGEIIGMVV</sequence>
<name>A0A1F4VZN2_UNCKA</name>
<organism evidence="1 2">
    <name type="scientific">candidate division WWE3 bacterium RIFCSPLOWO2_01_FULL_53_14</name>
    <dbReference type="NCBI Taxonomy" id="1802628"/>
    <lineage>
        <taxon>Bacteria</taxon>
        <taxon>Katanobacteria</taxon>
    </lineage>
</organism>
<reference evidence="1 2" key="1">
    <citation type="journal article" date="2016" name="Nat. Commun.">
        <title>Thousands of microbial genomes shed light on interconnected biogeochemical processes in an aquifer system.</title>
        <authorList>
            <person name="Anantharaman K."/>
            <person name="Brown C.T."/>
            <person name="Hug L.A."/>
            <person name="Sharon I."/>
            <person name="Castelle C.J."/>
            <person name="Probst A.J."/>
            <person name="Thomas B.C."/>
            <person name="Singh A."/>
            <person name="Wilkins M.J."/>
            <person name="Karaoz U."/>
            <person name="Brodie E.L."/>
            <person name="Williams K.H."/>
            <person name="Hubbard S.S."/>
            <person name="Banfield J.F."/>
        </authorList>
    </citation>
    <scope>NUCLEOTIDE SEQUENCE [LARGE SCALE GENOMIC DNA]</scope>
</reference>
<dbReference type="EMBL" id="MEVL01000009">
    <property type="protein sequence ID" value="OGC62478.1"/>
    <property type="molecule type" value="Genomic_DNA"/>
</dbReference>
<dbReference type="AlphaFoldDB" id="A0A1F4VZN2"/>
<accession>A0A1F4VZN2</accession>
<evidence type="ECO:0000313" key="2">
    <source>
        <dbReference type="Proteomes" id="UP000176967"/>
    </source>
</evidence>
<evidence type="ECO:0000313" key="1">
    <source>
        <dbReference type="EMBL" id="OGC62478.1"/>
    </source>
</evidence>
<protein>
    <submittedName>
        <fullName evidence="1">Uncharacterized protein</fullName>
    </submittedName>
</protein>
<proteinExistence type="predicted"/>
<gene>
    <name evidence="1" type="ORF">A2890_00620</name>
</gene>
<dbReference type="Proteomes" id="UP000176967">
    <property type="component" value="Unassembled WGS sequence"/>
</dbReference>